<dbReference type="Proteomes" id="UP001596481">
    <property type="component" value="Unassembled WGS sequence"/>
</dbReference>
<feature type="compositionally biased region" description="Polar residues" evidence="2">
    <location>
        <begin position="412"/>
        <end position="421"/>
    </location>
</feature>
<feature type="domain" description="DUF7094" evidence="4">
    <location>
        <begin position="212"/>
        <end position="315"/>
    </location>
</feature>
<feature type="domain" description="DUF7096" evidence="5">
    <location>
        <begin position="2"/>
        <end position="206"/>
    </location>
</feature>
<feature type="coiled-coil region" evidence="1">
    <location>
        <begin position="140"/>
        <end position="167"/>
    </location>
</feature>
<dbReference type="AlphaFoldDB" id="A0ABD5ZHR5"/>
<dbReference type="Pfam" id="PF23374">
    <property type="entry name" value="Fn3_arc"/>
    <property type="match status" value="1"/>
</dbReference>
<name>A0ABD5ZHR5_9EURY</name>
<organism evidence="6 7">
    <name type="scientific">Haloferax namakaokahaiae</name>
    <dbReference type="NCBI Taxonomy" id="1748331"/>
    <lineage>
        <taxon>Archaea</taxon>
        <taxon>Methanobacteriati</taxon>
        <taxon>Methanobacteriota</taxon>
        <taxon>Stenosarchaea group</taxon>
        <taxon>Halobacteria</taxon>
        <taxon>Halobacteriales</taxon>
        <taxon>Haloferacaceae</taxon>
        <taxon>Haloferax</taxon>
    </lineage>
</organism>
<evidence type="ECO:0000313" key="6">
    <source>
        <dbReference type="EMBL" id="MFC7204798.1"/>
    </source>
</evidence>
<dbReference type="EMBL" id="JBHTAA010000005">
    <property type="protein sequence ID" value="MFC7204798.1"/>
    <property type="molecule type" value="Genomic_DNA"/>
</dbReference>
<dbReference type="InterPro" id="IPR055520">
    <property type="entry name" value="DUF7094"/>
</dbReference>
<evidence type="ECO:0000256" key="1">
    <source>
        <dbReference type="SAM" id="Coils"/>
    </source>
</evidence>
<keyword evidence="1" id="KW-0175">Coiled coil</keyword>
<evidence type="ECO:0000313" key="7">
    <source>
        <dbReference type="Proteomes" id="UP001596481"/>
    </source>
</evidence>
<gene>
    <name evidence="6" type="ORF">ACFQJC_14870</name>
</gene>
<feature type="region of interest" description="Disordered" evidence="2">
    <location>
        <begin position="412"/>
        <end position="450"/>
    </location>
</feature>
<comment type="caution">
    <text evidence="6">The sequence shown here is derived from an EMBL/GenBank/DDBJ whole genome shotgun (WGS) entry which is preliminary data.</text>
</comment>
<dbReference type="Pfam" id="PF23379">
    <property type="entry name" value="DUF7096"/>
    <property type="match status" value="1"/>
</dbReference>
<protein>
    <submittedName>
        <fullName evidence="6">Uncharacterized protein</fullName>
    </submittedName>
</protein>
<dbReference type="InterPro" id="IPR056397">
    <property type="entry name" value="Fn3_arc"/>
</dbReference>
<keyword evidence="7" id="KW-1185">Reference proteome</keyword>
<dbReference type="Pfam" id="PF23375">
    <property type="entry name" value="DUF7094"/>
    <property type="match status" value="1"/>
</dbReference>
<sequence>MKALPLVLVVVLVASPALGAVGPEPFATPSADLGETQSLQVQASANETIHVLDIPESQVARSSINSQHVDLGPALGFSSIRANGRLQTLTSIERIESVADNNVRQQLILGEINRIEQRAIALQSQQQNALSAYNAGEMSARELVVELARIDAQARNLNDRRTELRQIAVDTPDFSLDSGRLAALERELDTFTGPVRAQAAAVLSGRADPARFFVRTSETGIVLSTIADDTYIREVYRSDLRDRESSGVTPAEALDVVAENYPTIWETRASQNGADVVGAGDSYLVRISHSRGQLFAYVDSGSGTVFKEAQIRPLDDGFVGDPATQVKDGLNLTVYRTYPGGPMRIALNESATDDPVSANVTLGLEVSQESTLIGQTDSDGNLWTLSPNSSFTVTVIRGNAAVVLTVSPTSVPELATNTSSPSSNVGDSGESGDSSGSMTETPASVAGALA</sequence>
<reference evidence="6 7" key="1">
    <citation type="journal article" date="2019" name="Int. J. Syst. Evol. Microbiol.">
        <title>The Global Catalogue of Microorganisms (GCM) 10K type strain sequencing project: providing services to taxonomists for standard genome sequencing and annotation.</title>
        <authorList>
            <consortium name="The Broad Institute Genomics Platform"/>
            <consortium name="The Broad Institute Genome Sequencing Center for Infectious Disease"/>
            <person name="Wu L."/>
            <person name="Ma J."/>
        </authorList>
    </citation>
    <scope>NUCLEOTIDE SEQUENCE [LARGE SCALE GENOMIC DNA]</scope>
    <source>
        <strain evidence="6 7">DSM 29988</strain>
    </source>
</reference>
<dbReference type="InterPro" id="IPR055522">
    <property type="entry name" value="DUF7096"/>
</dbReference>
<evidence type="ECO:0000256" key="2">
    <source>
        <dbReference type="SAM" id="MobiDB-lite"/>
    </source>
</evidence>
<dbReference type="RefSeq" id="WP_390224798.1">
    <property type="nucleotide sequence ID" value="NZ_JBHTAA010000005.1"/>
</dbReference>
<accession>A0ABD5ZHR5</accession>
<feature type="domain" description="Fibronectin-III type-like" evidence="3">
    <location>
        <begin position="322"/>
        <end position="403"/>
    </location>
</feature>
<feature type="compositionally biased region" description="Low complexity" evidence="2">
    <location>
        <begin position="422"/>
        <end position="437"/>
    </location>
</feature>
<evidence type="ECO:0000259" key="4">
    <source>
        <dbReference type="Pfam" id="PF23375"/>
    </source>
</evidence>
<evidence type="ECO:0000259" key="3">
    <source>
        <dbReference type="Pfam" id="PF23374"/>
    </source>
</evidence>
<proteinExistence type="predicted"/>
<evidence type="ECO:0000259" key="5">
    <source>
        <dbReference type="Pfam" id="PF23379"/>
    </source>
</evidence>